<comment type="caution">
    <text evidence="1">The sequence shown here is derived from an EMBL/GenBank/DDBJ whole genome shotgun (WGS) entry which is preliminary data.</text>
</comment>
<proteinExistence type="predicted"/>
<organism evidence="1 2">
    <name type="scientific">Penicillium decumbens</name>
    <dbReference type="NCBI Taxonomy" id="69771"/>
    <lineage>
        <taxon>Eukaryota</taxon>
        <taxon>Fungi</taxon>
        <taxon>Dikarya</taxon>
        <taxon>Ascomycota</taxon>
        <taxon>Pezizomycotina</taxon>
        <taxon>Eurotiomycetes</taxon>
        <taxon>Eurotiomycetidae</taxon>
        <taxon>Eurotiales</taxon>
        <taxon>Aspergillaceae</taxon>
        <taxon>Penicillium</taxon>
    </lineage>
</organism>
<accession>A0A1V6P7T9</accession>
<dbReference type="Proteomes" id="UP000191522">
    <property type="component" value="Unassembled WGS sequence"/>
</dbReference>
<dbReference type="OMA" id="IPFLEDH"/>
<keyword evidence="2" id="KW-1185">Reference proteome</keyword>
<name>A0A1V6P7T9_PENDC</name>
<reference evidence="2" key="1">
    <citation type="journal article" date="2017" name="Nat. Microbiol.">
        <title>Global analysis of biosynthetic gene clusters reveals vast potential of secondary metabolite production in Penicillium species.</title>
        <authorList>
            <person name="Nielsen J.C."/>
            <person name="Grijseels S."/>
            <person name="Prigent S."/>
            <person name="Ji B."/>
            <person name="Dainat J."/>
            <person name="Nielsen K.F."/>
            <person name="Frisvad J.C."/>
            <person name="Workman M."/>
            <person name="Nielsen J."/>
        </authorList>
    </citation>
    <scope>NUCLEOTIDE SEQUENCE [LARGE SCALE GENOMIC DNA]</scope>
    <source>
        <strain evidence="2">IBT 11843</strain>
    </source>
</reference>
<sequence length="158" mass="18259">MEDVNRVNSDAIEKHHSIRILGDLPTERLDSGDYLASTQGIISNFTTFWGNKVDLRLLAVEVWPRHSYFALDFNNDVYDYQNAHIRVIVIPVYLLRLSRRSGTWRIFRHQPSDTQLAQRIADLHEGNGQNPIPFLEDHIKGVTHYAPRNCRPPVDALE</sequence>
<evidence type="ECO:0000313" key="1">
    <source>
        <dbReference type="EMBL" id="OQD72812.1"/>
    </source>
</evidence>
<evidence type="ECO:0000313" key="2">
    <source>
        <dbReference type="Proteomes" id="UP000191522"/>
    </source>
</evidence>
<protein>
    <submittedName>
        <fullName evidence="1">Uncharacterized protein</fullName>
    </submittedName>
</protein>
<dbReference type="OrthoDB" id="4358740at2759"/>
<dbReference type="AlphaFoldDB" id="A0A1V6P7T9"/>
<dbReference type="EMBL" id="MDYL01000019">
    <property type="protein sequence ID" value="OQD72812.1"/>
    <property type="molecule type" value="Genomic_DNA"/>
</dbReference>
<dbReference type="STRING" id="69771.A0A1V6P7T9"/>
<gene>
    <name evidence="1" type="ORF">PENDEC_c019G00018</name>
</gene>